<protein>
    <submittedName>
        <fullName evidence="3">Sugar-binding protein</fullName>
    </submittedName>
</protein>
<evidence type="ECO:0000256" key="1">
    <source>
        <dbReference type="SAM" id="Phobius"/>
    </source>
</evidence>
<dbReference type="EMBL" id="JOKH01000002">
    <property type="protein sequence ID" value="KEQ18171.1"/>
    <property type="molecule type" value="Genomic_DNA"/>
</dbReference>
<accession>A0A081NI98</accession>
<dbReference type="STRING" id="1137799.GZ78_11510"/>
<feature type="transmembrane region" description="Helical" evidence="1">
    <location>
        <begin position="929"/>
        <end position="957"/>
    </location>
</feature>
<keyword evidence="1" id="KW-0472">Membrane</keyword>
<evidence type="ECO:0000313" key="3">
    <source>
        <dbReference type="EMBL" id="KEQ18171.1"/>
    </source>
</evidence>
<proteinExistence type="predicted"/>
<comment type="caution">
    <text evidence="3">The sequence shown here is derived from an EMBL/GenBank/DDBJ whole genome shotgun (WGS) entry which is preliminary data.</text>
</comment>
<evidence type="ECO:0000259" key="2">
    <source>
        <dbReference type="SMART" id="SM00460"/>
    </source>
</evidence>
<dbReference type="SMART" id="SM00460">
    <property type="entry name" value="TGc"/>
    <property type="match status" value="1"/>
</dbReference>
<keyword evidence="4" id="KW-1185">Reference proteome</keyword>
<gene>
    <name evidence="3" type="ORF">GZ78_11510</name>
</gene>
<dbReference type="InterPro" id="IPR002931">
    <property type="entry name" value="Transglutaminase-like"/>
</dbReference>
<keyword evidence="1" id="KW-1133">Transmembrane helix</keyword>
<reference evidence="3 4" key="1">
    <citation type="submission" date="2014-06" db="EMBL/GenBank/DDBJ databases">
        <title>Whole Genome Sequences of Three Symbiotic Endozoicomonas Bacteria.</title>
        <authorList>
            <person name="Neave M.J."/>
            <person name="Apprill A."/>
            <person name="Voolstra C.R."/>
        </authorList>
    </citation>
    <scope>NUCLEOTIDE SEQUENCE [LARGE SCALE GENOMIC DNA]</scope>
    <source>
        <strain evidence="3 4">DSM 25634</strain>
    </source>
</reference>
<feature type="transmembrane region" description="Helical" evidence="1">
    <location>
        <begin position="997"/>
        <end position="1013"/>
    </location>
</feature>
<dbReference type="InterPro" id="IPR038765">
    <property type="entry name" value="Papain-like_cys_pep_sf"/>
</dbReference>
<dbReference type="eggNOG" id="COG1305">
    <property type="taxonomic scope" value="Bacteria"/>
</dbReference>
<dbReference type="Gene3D" id="3.10.620.30">
    <property type="match status" value="1"/>
</dbReference>
<feature type="transmembrane region" description="Helical" evidence="1">
    <location>
        <begin position="969"/>
        <end position="991"/>
    </location>
</feature>
<name>A0A081NI98_9GAMM</name>
<feature type="domain" description="Transglutaminase-like" evidence="2">
    <location>
        <begin position="314"/>
        <end position="424"/>
    </location>
</feature>
<dbReference type="OrthoDB" id="5438043at2"/>
<dbReference type="Pfam" id="PF01841">
    <property type="entry name" value="Transglut_core"/>
    <property type="match status" value="1"/>
</dbReference>
<dbReference type="AlphaFoldDB" id="A0A081NI98"/>
<evidence type="ECO:0000313" key="4">
    <source>
        <dbReference type="Proteomes" id="UP000028073"/>
    </source>
</evidence>
<keyword evidence="1" id="KW-0812">Transmembrane</keyword>
<dbReference type="Proteomes" id="UP000028073">
    <property type="component" value="Unassembled WGS sequence"/>
</dbReference>
<organism evidence="3 4">
    <name type="scientific">Endozoicomonas numazuensis</name>
    <dbReference type="NCBI Taxonomy" id="1137799"/>
    <lineage>
        <taxon>Bacteria</taxon>
        <taxon>Pseudomonadati</taxon>
        <taxon>Pseudomonadota</taxon>
        <taxon>Gammaproteobacteria</taxon>
        <taxon>Oceanospirillales</taxon>
        <taxon>Endozoicomonadaceae</taxon>
        <taxon>Endozoicomonas</taxon>
    </lineage>
</organism>
<sequence length="1028" mass="113755">MESFRQGLLGKGVSLLLSSLFVFVFFLSPTGKAMADNIEKEAEYERRLTAMMESTPEKKLAHRLQKLKEWVADDEPGIRFRERANEGLLATITRSIGLGDKFLMTSDKNKLTTLYSGVDEAYTEAWSEWQNLETELKNRDLPAIALERHQEAMEQFKEQYRQFSGYYQQLENTNNDVELQSGWEELGRFLNQQQFQKSYAPFDPNKLPFGTPDSEVREPAVTLSELENVLGMSPVAGLMVVSAGILPDSVQKALEARNQVSEEHLSDTMDIQINDEIRQLAVDLNNNPTEIYAWVHNNIRFIPSYGSIQGGAMTLETRRGNATDIASLLIGLLRAANIPARYAYGTIEVPADKVMNWVGGVEVPAAAQNLMGQGGIPNTGLLRGGKVTDIRMEHTWVEAWVDFEPSRGVKNRQGDHWIPMDASFKQYEFTKGMDLQEQVPFDAQALVDEIQANSTINEEQGFVQNLPQMAIEQQLQDYQQKLQDYITNQNPDATVGQVLGLQEVKVKPPAPLAAGLPYKVLVTSERFAEVPEKLRHKFKYQLQTQLYGNPDVSLFNFEQPTVKLAGKKLALSFRPSTEEDEAIIEKYLPQANDDGSPIDPSQLPDTLPGYLIDMTAEFTLDGEVELTAGAGKMGTELYSTLGLYSPTHGWTTANNKPVAGEYRAIGLDLQGVSESEASKLQKNVSLTKDKLSNAEFDALSQHSVVGDLLYATILSYFAQNDVHDQVSSKNSDVIQFRAPSFGLFMTNVTPQYWFGMPRDVRFGGLAMDVDNYSVISVHKSNERKLWSNYNFSIGKRSSVMEHIVPEQMLSTSESSAYGVSAMKALLIAAQEGQRILSITRENLEEAMQILKLSDDVEREIKQGVNSGKVITAHEKNIAYKGWVGAGYLIIDPDTGAGAYKISGGQNGGFVELVSKVFEWLGIGFFIKELLAIIAGSLGVAAVFSSIGGVLFFLAFAMNIYDLSMKCRDATAAVIFSILYTVVNVLVIGLLALVAGPIGAAIGLFILGYGGVYLKDWILNTPLCAGDKK</sequence>
<dbReference type="SUPFAM" id="SSF54001">
    <property type="entry name" value="Cysteine proteinases"/>
    <property type="match status" value="1"/>
</dbReference>